<protein>
    <recommendedName>
        <fullName evidence="1">Oxidoreductase FAD/NAD(P)-binding domain-containing protein</fullName>
    </recommendedName>
</protein>
<dbReference type="GO" id="GO:0071949">
    <property type="term" value="F:FAD binding"/>
    <property type="evidence" value="ECO:0007669"/>
    <property type="project" value="EnsemblPlants"/>
</dbReference>
<dbReference type="GO" id="GO:0004324">
    <property type="term" value="F:ferredoxin-NADP+ reductase activity"/>
    <property type="evidence" value="ECO:0007669"/>
    <property type="project" value="EnsemblPlants"/>
</dbReference>
<dbReference type="KEGG" id="olu:OSTLU_119689"/>
<dbReference type="Proteomes" id="UP000001568">
    <property type="component" value="Chromosome 2"/>
</dbReference>
<dbReference type="HOGENOM" id="CLU_066103_0_1_1"/>
<keyword evidence="3" id="KW-1185">Reference proteome</keyword>
<organism evidence="2 3">
    <name type="scientific">Ostreococcus lucimarinus (strain CCE9901)</name>
    <dbReference type="NCBI Taxonomy" id="436017"/>
    <lineage>
        <taxon>Eukaryota</taxon>
        <taxon>Viridiplantae</taxon>
        <taxon>Chlorophyta</taxon>
        <taxon>Mamiellophyceae</taxon>
        <taxon>Mamiellales</taxon>
        <taxon>Bathycoccaceae</taxon>
        <taxon>Ostreococcus</taxon>
    </lineage>
</organism>
<dbReference type="eggNOG" id="ENOG502QQ7C">
    <property type="taxonomic scope" value="Eukaryota"/>
</dbReference>
<dbReference type="STRING" id="436017.A4RSJ7"/>
<sequence length="264" mass="27920">MRRAVASPIPRPTSRPRRARLHELARAGWNDFAWSKASVVANDRRARAGEAELRAIGVEIGAAARAAYATPGQFLQIRTREDGKAAFIAIASAPGECAFGEGAVELLVKAQSGATAGEICALDVGAEVEVSPVMGKGFDLTAVRGRSKAVLFATGSGISPIRALLRSGTLKTDAGATTLYYGTRDAEATAFLEESASWPCDVVRVYSEDSGKHVQDVLREDIASGKIDANDTFAVLCGQKEMADEVIEMLTSAGLPREACVMNF</sequence>
<dbReference type="RefSeq" id="XP_001416236.1">
    <property type="nucleotide sequence ID" value="XM_001416199.1"/>
</dbReference>
<dbReference type="SUPFAM" id="SSF52343">
    <property type="entry name" value="Ferredoxin reductase-like, C-terminal NADP-linked domain"/>
    <property type="match status" value="1"/>
</dbReference>
<evidence type="ECO:0000259" key="1">
    <source>
        <dbReference type="Pfam" id="PF00175"/>
    </source>
</evidence>
<feature type="domain" description="Oxidoreductase FAD/NAD(P)-binding" evidence="1">
    <location>
        <begin position="152"/>
        <end position="245"/>
    </location>
</feature>
<dbReference type="GO" id="GO:0009570">
    <property type="term" value="C:chloroplast stroma"/>
    <property type="evidence" value="ECO:0007669"/>
    <property type="project" value="EnsemblPlants"/>
</dbReference>
<accession>A4RSJ7</accession>
<dbReference type="CDD" id="cd00322">
    <property type="entry name" value="FNR_like"/>
    <property type="match status" value="1"/>
</dbReference>
<dbReference type="OMA" id="CLCDLRP"/>
<dbReference type="Pfam" id="PF00175">
    <property type="entry name" value="NAD_binding_1"/>
    <property type="match status" value="1"/>
</dbReference>
<dbReference type="InterPro" id="IPR039261">
    <property type="entry name" value="FNR_nucleotide-bd"/>
</dbReference>
<dbReference type="InterPro" id="IPR017938">
    <property type="entry name" value="Riboflavin_synthase-like_b-brl"/>
</dbReference>
<dbReference type="OrthoDB" id="1856718at2759"/>
<proteinExistence type="predicted"/>
<dbReference type="PANTHER" id="PTHR47215:SF1">
    <property type="entry name" value="F9L1.8 PROTEIN"/>
    <property type="match status" value="1"/>
</dbReference>
<evidence type="ECO:0000313" key="3">
    <source>
        <dbReference type="Proteomes" id="UP000001568"/>
    </source>
</evidence>
<evidence type="ECO:0000313" key="2">
    <source>
        <dbReference type="EMBL" id="ABO94529.1"/>
    </source>
</evidence>
<reference evidence="2 3" key="1">
    <citation type="journal article" date="2007" name="Proc. Natl. Acad. Sci. U.S.A.">
        <title>The tiny eukaryote Ostreococcus provides genomic insights into the paradox of plankton speciation.</title>
        <authorList>
            <person name="Palenik B."/>
            <person name="Grimwood J."/>
            <person name="Aerts A."/>
            <person name="Rouze P."/>
            <person name="Salamov A."/>
            <person name="Putnam N."/>
            <person name="Dupont C."/>
            <person name="Jorgensen R."/>
            <person name="Derelle E."/>
            <person name="Rombauts S."/>
            <person name="Zhou K."/>
            <person name="Otillar R."/>
            <person name="Merchant S.S."/>
            <person name="Podell S."/>
            <person name="Gaasterland T."/>
            <person name="Napoli C."/>
            <person name="Gendler K."/>
            <person name="Manuell A."/>
            <person name="Tai V."/>
            <person name="Vallon O."/>
            <person name="Piganeau G."/>
            <person name="Jancek S."/>
            <person name="Heijde M."/>
            <person name="Jabbari K."/>
            <person name="Bowler C."/>
            <person name="Lohr M."/>
            <person name="Robbens S."/>
            <person name="Werner G."/>
            <person name="Dubchak I."/>
            <person name="Pazour G.J."/>
            <person name="Ren Q."/>
            <person name="Paulsen I."/>
            <person name="Delwiche C."/>
            <person name="Schmutz J."/>
            <person name="Rokhsar D."/>
            <person name="Van de Peer Y."/>
            <person name="Moreau H."/>
            <person name="Grigoriev I.V."/>
        </authorList>
    </citation>
    <scope>NUCLEOTIDE SEQUENCE [LARGE SCALE GENOMIC DNA]</scope>
    <source>
        <strain evidence="2 3">CCE9901</strain>
    </source>
</reference>
<name>A4RSJ7_OSTLU</name>
<dbReference type="Gene3D" id="3.40.50.80">
    <property type="entry name" value="Nucleotide-binding domain of ferredoxin-NADP reductase (FNR) module"/>
    <property type="match status" value="1"/>
</dbReference>
<gene>
    <name evidence="2" type="primary">Oxr1</name>
    <name evidence="2" type="ORF">OSTLU_119689</name>
</gene>
<dbReference type="PANTHER" id="PTHR47215">
    <property type="match status" value="1"/>
</dbReference>
<dbReference type="EMBL" id="CP000582">
    <property type="protein sequence ID" value="ABO94529.1"/>
    <property type="molecule type" value="Genomic_DNA"/>
</dbReference>
<dbReference type="GeneID" id="5000073"/>
<dbReference type="AlphaFoldDB" id="A4RSJ7"/>
<dbReference type="Gramene" id="ABO94529">
    <property type="protein sequence ID" value="ABO94529"/>
    <property type="gene ID" value="OSTLU_119689"/>
</dbReference>
<dbReference type="InterPro" id="IPR001433">
    <property type="entry name" value="OxRdtase_FAD/NAD-bd"/>
</dbReference>
<dbReference type="SUPFAM" id="SSF63380">
    <property type="entry name" value="Riboflavin synthase domain-like"/>
    <property type="match status" value="1"/>
</dbReference>